<organism evidence="3 4">
    <name type="scientific">Giardia intestinalis</name>
    <name type="common">Giardia lamblia</name>
    <dbReference type="NCBI Taxonomy" id="5741"/>
    <lineage>
        <taxon>Eukaryota</taxon>
        <taxon>Metamonada</taxon>
        <taxon>Diplomonadida</taxon>
        <taxon>Hexamitidae</taxon>
        <taxon>Giardiinae</taxon>
        <taxon>Giardia</taxon>
    </lineage>
</organism>
<dbReference type="PANTHER" id="PTHR23275">
    <property type="entry name" value="CABRIOLET.-RELATED"/>
    <property type="match status" value="1"/>
</dbReference>
<proteinExistence type="predicted"/>
<protein>
    <submittedName>
        <fullName evidence="3">Variant-specific surface protein</fullName>
    </submittedName>
</protein>
<keyword evidence="1" id="KW-1133">Transmembrane helix</keyword>
<dbReference type="InterPro" id="IPR052798">
    <property type="entry name" value="Giardia_VSA"/>
</dbReference>
<dbReference type="SMART" id="SM00261">
    <property type="entry name" value="FU"/>
    <property type="match status" value="5"/>
</dbReference>
<keyword evidence="2" id="KW-0732">Signal</keyword>
<dbReference type="VEuPathDB" id="GiardiaDB:GL50803_00d103992"/>
<keyword evidence="1" id="KW-0472">Membrane</keyword>
<feature type="signal peptide" evidence="2">
    <location>
        <begin position="1"/>
        <end position="19"/>
    </location>
</feature>
<reference evidence="4" key="1">
    <citation type="submission" date="2012-02" db="EMBL/GenBank/DDBJ databases">
        <title>Genome sequencing of Giardia lamblia Genotypes A2 and B isolates (DH and GS) and comparative analysis with the genomes of Genotypes A1 and E (WB and Pig).</title>
        <authorList>
            <person name="Adam R."/>
            <person name="Dahlstrom E."/>
            <person name="Martens C."/>
            <person name="Bruno D."/>
            <person name="Barbian K."/>
            <person name="Porcella S.F."/>
            <person name="Nash T."/>
        </authorList>
    </citation>
    <scope>NUCLEOTIDE SEQUENCE</scope>
    <source>
        <strain evidence="4">DH</strain>
    </source>
</reference>
<feature type="chain" id="PRO_5004753136" evidence="2">
    <location>
        <begin position="20"/>
        <end position="625"/>
    </location>
</feature>
<dbReference type="EMBL" id="AHGT01000060">
    <property type="protein sequence ID" value="ESU35984.1"/>
    <property type="molecule type" value="Genomic_DNA"/>
</dbReference>
<gene>
    <name evidence="3" type="ORF">DHA2_152240</name>
</gene>
<evidence type="ECO:0000313" key="3">
    <source>
        <dbReference type="EMBL" id="ESU35984.1"/>
    </source>
</evidence>
<dbReference type="Gene3D" id="2.10.220.10">
    <property type="entry name" value="Hormone Receptor, Insulin-like Growth Factor Receptor 1, Chain A, domain 2"/>
    <property type="match status" value="1"/>
</dbReference>
<dbReference type="VEuPathDB" id="GiardiaDB:GL50581_1266"/>
<dbReference type="SUPFAM" id="SSF57184">
    <property type="entry name" value="Growth factor receptor domain"/>
    <property type="match status" value="3"/>
</dbReference>
<name>V6TB66_GIAIN</name>
<dbReference type="Pfam" id="PF03302">
    <property type="entry name" value="VSP"/>
    <property type="match status" value="2"/>
</dbReference>
<dbReference type="InterPro" id="IPR006212">
    <property type="entry name" value="Furin_repeat"/>
</dbReference>
<feature type="transmembrane region" description="Helical" evidence="1">
    <location>
        <begin position="596"/>
        <end position="620"/>
    </location>
</feature>
<sequence>MLLAIFYFVISALTAKCTTQTQTCEAEKCETIGETEICTQCQAGNVPINGVCTSKDNGAVTTAGCKTNTGAGITAEKTCGQCDGAYFLYKGGCYSTADATGQKLCTKAAGGVCSTAAAGYFIPPGAQKTDQSVILCGDITEITLTNGKKYKGVQHCTVCTAPGTAESTAKPAVCTACEDGFFAASEGTCTQCQDNANCAKCDAGADKCTKCKATAVNKYFKDSGDGTGTCVDKNGCNDNAHFTDDTDDPTHGKMCKKCSEGIADCKKCAPPSPSTLATASAIVCTECATQTNKPNVAGTKCIVCTVKDCKKCNDDGTCAECDNTRKLTPTKECVDKCEKLEGYFDGNDGTCRACNSVCKTCNGEDPHQCTGCPAKKVLKYTVESAPGSGSTCVDECTTNTNGCAECGATIGEAKYCSKCSDAKQAPLNGNCTASVRATASCTQIENGICKKCASNYFLFEGGCYETTRQPGMQICKNAAGNDGKCKTCANNLPSNIDTGACPSCPAGCATCTAAGQTYTCQTCLAGYYLDSTKNLCIKCTESSGNIQGVTNCASCNPPAGNSGPVTCYVKKNGTDDGGNDNNAGGSTNKSGLSTGAIAGISVAVIVVVGGLVGFLCWWFLCRGKA</sequence>
<evidence type="ECO:0000313" key="4">
    <source>
        <dbReference type="Proteomes" id="UP000018320"/>
    </source>
</evidence>
<dbReference type="PANTHER" id="PTHR23275:SF100">
    <property type="entry name" value="EGF-LIKE DOMAIN-CONTAINING PROTEIN"/>
    <property type="match status" value="1"/>
</dbReference>
<dbReference type="VEuPathDB" id="GiardiaDB:DHA2_152240"/>
<keyword evidence="1" id="KW-0812">Transmembrane</keyword>
<dbReference type="InterPro" id="IPR005127">
    <property type="entry name" value="Giardia_VSP"/>
</dbReference>
<accession>V6TB66</accession>
<reference evidence="3 4" key="2">
    <citation type="journal article" date="2013" name="Genome Biol. Evol.">
        <title>Genome sequencing of Giardia lamblia genotypes A2 and B isolates (DH and GS) and comparative analysis with the genomes of genotypes A1 and E (WB and Pig).</title>
        <authorList>
            <person name="Adam R.D."/>
            <person name="Dahlstrom E.W."/>
            <person name="Martens C.A."/>
            <person name="Bruno D.P."/>
            <person name="Barbian K.D."/>
            <person name="Ricklefs S.M."/>
            <person name="Hernandez M.M."/>
            <person name="Narla N.P."/>
            <person name="Patel R.B."/>
            <person name="Porcella S.F."/>
            <person name="Nash T.E."/>
        </authorList>
    </citation>
    <scope>NUCLEOTIDE SEQUENCE [LARGE SCALE GENOMIC DNA]</scope>
    <source>
        <strain evidence="3 4">DH</strain>
    </source>
</reference>
<evidence type="ECO:0000256" key="1">
    <source>
        <dbReference type="SAM" id="Phobius"/>
    </source>
</evidence>
<evidence type="ECO:0000256" key="2">
    <source>
        <dbReference type="SAM" id="SignalP"/>
    </source>
</evidence>
<dbReference type="Proteomes" id="UP000018320">
    <property type="component" value="Unassembled WGS sequence"/>
</dbReference>
<dbReference type="InterPro" id="IPR009030">
    <property type="entry name" value="Growth_fac_rcpt_cys_sf"/>
</dbReference>
<dbReference type="VEuPathDB" id="GiardiaDB:QR46_0052"/>
<dbReference type="AlphaFoldDB" id="V6TB66"/>
<comment type="caution">
    <text evidence="3">The sequence shown here is derived from an EMBL/GenBank/DDBJ whole genome shotgun (WGS) entry which is preliminary data.</text>
</comment>